<feature type="transmembrane region" description="Helical" evidence="1">
    <location>
        <begin position="30"/>
        <end position="53"/>
    </location>
</feature>
<accession>A0A1I0RA10</accession>
<reference evidence="2 3" key="1">
    <citation type="submission" date="2016-10" db="EMBL/GenBank/DDBJ databases">
        <authorList>
            <person name="de Groot N.N."/>
        </authorList>
    </citation>
    <scope>NUCLEOTIDE SEQUENCE [LARGE SCALE GENOMIC DNA]</scope>
    <source>
        <strain evidence="2 3">DSM 9179</strain>
    </source>
</reference>
<keyword evidence="1" id="KW-0812">Transmembrane</keyword>
<protein>
    <submittedName>
        <fullName evidence="2">Uncharacterized protein</fullName>
    </submittedName>
</protein>
<keyword evidence="3" id="KW-1185">Reference proteome</keyword>
<dbReference type="Proteomes" id="UP000199701">
    <property type="component" value="Unassembled WGS sequence"/>
</dbReference>
<proteinExistence type="predicted"/>
<evidence type="ECO:0000256" key="1">
    <source>
        <dbReference type="SAM" id="Phobius"/>
    </source>
</evidence>
<dbReference type="EMBL" id="FOJI01000013">
    <property type="protein sequence ID" value="SEW37456.1"/>
    <property type="molecule type" value="Genomic_DNA"/>
</dbReference>
<dbReference type="AlphaFoldDB" id="A0A1I0RA10"/>
<keyword evidence="1" id="KW-1133">Transmembrane helix</keyword>
<evidence type="ECO:0000313" key="2">
    <source>
        <dbReference type="EMBL" id="SEW37456.1"/>
    </source>
</evidence>
<sequence>MTCSISVLLRIIVYIGINFGYSLWDITSIPFLPFGFVNTMINAVFIGLILSVYRNTNILGEQNTVYNKRLKIVK</sequence>
<gene>
    <name evidence="2" type="ORF">SAMN05421659_11335</name>
</gene>
<organism evidence="2 3">
    <name type="scientific">[Clostridium] fimetarium</name>
    <dbReference type="NCBI Taxonomy" id="99656"/>
    <lineage>
        <taxon>Bacteria</taxon>
        <taxon>Bacillati</taxon>
        <taxon>Bacillota</taxon>
        <taxon>Clostridia</taxon>
        <taxon>Lachnospirales</taxon>
        <taxon>Lachnospiraceae</taxon>
    </lineage>
</organism>
<name>A0A1I0RA10_9FIRM</name>
<feature type="transmembrane region" description="Helical" evidence="1">
    <location>
        <begin position="7"/>
        <end position="24"/>
    </location>
</feature>
<keyword evidence="1" id="KW-0472">Membrane</keyword>
<dbReference type="RefSeq" id="WP_092455639.1">
    <property type="nucleotide sequence ID" value="NZ_FOJI01000013.1"/>
</dbReference>
<dbReference type="STRING" id="99656.SAMN05421659_11335"/>
<evidence type="ECO:0000313" key="3">
    <source>
        <dbReference type="Proteomes" id="UP000199701"/>
    </source>
</evidence>